<reference evidence="1 2" key="1">
    <citation type="journal article" date="2023" name="bioRxiv">
        <title>Conserved and derived expression patterns and positive selection on dental genes reveal complex evolutionary context of ever-growing rodent molars.</title>
        <authorList>
            <person name="Calamari Z.T."/>
            <person name="Song A."/>
            <person name="Cohen E."/>
            <person name="Akter M."/>
            <person name="Roy R.D."/>
            <person name="Hallikas O."/>
            <person name="Christensen M.M."/>
            <person name="Li P."/>
            <person name="Marangoni P."/>
            <person name="Jernvall J."/>
            <person name="Klein O.D."/>
        </authorList>
    </citation>
    <scope>NUCLEOTIDE SEQUENCE [LARGE SCALE GENOMIC DNA]</scope>
    <source>
        <strain evidence="1">V071</strain>
    </source>
</reference>
<comment type="caution">
    <text evidence="1">The sequence shown here is derived from an EMBL/GenBank/DDBJ whole genome shotgun (WGS) entry which is preliminary data.</text>
</comment>
<dbReference type="AlphaFoldDB" id="A0AAW0K5N6"/>
<evidence type="ECO:0000313" key="2">
    <source>
        <dbReference type="Proteomes" id="UP001488838"/>
    </source>
</evidence>
<evidence type="ECO:0000313" key="1">
    <source>
        <dbReference type="EMBL" id="KAK7833631.1"/>
    </source>
</evidence>
<feature type="non-terminal residue" evidence="1">
    <location>
        <position position="1"/>
    </location>
</feature>
<name>A0AAW0K5N6_MYOGA</name>
<feature type="non-terminal residue" evidence="1">
    <location>
        <position position="92"/>
    </location>
</feature>
<sequence length="92" mass="10019">GDGDLEYSKDQNSEANVDLENEYCNTSALIEDPKAASNTDAGGGESLLLQCILDSSVHDRIIWSTNSVNWSISRGVVRDVLPNKINSLNYAM</sequence>
<dbReference type="EMBL" id="JBBHLL010000006">
    <property type="protein sequence ID" value="KAK7833631.1"/>
    <property type="molecule type" value="Genomic_DNA"/>
</dbReference>
<keyword evidence="2" id="KW-1185">Reference proteome</keyword>
<dbReference type="Proteomes" id="UP001488838">
    <property type="component" value="Unassembled WGS sequence"/>
</dbReference>
<proteinExistence type="predicted"/>
<protein>
    <submittedName>
        <fullName evidence="1">Uncharacterized protein</fullName>
    </submittedName>
</protein>
<accession>A0AAW0K5N6</accession>
<organism evidence="1 2">
    <name type="scientific">Myodes glareolus</name>
    <name type="common">Bank vole</name>
    <name type="synonym">Clethrionomys glareolus</name>
    <dbReference type="NCBI Taxonomy" id="447135"/>
    <lineage>
        <taxon>Eukaryota</taxon>
        <taxon>Metazoa</taxon>
        <taxon>Chordata</taxon>
        <taxon>Craniata</taxon>
        <taxon>Vertebrata</taxon>
        <taxon>Euteleostomi</taxon>
        <taxon>Mammalia</taxon>
        <taxon>Eutheria</taxon>
        <taxon>Euarchontoglires</taxon>
        <taxon>Glires</taxon>
        <taxon>Rodentia</taxon>
        <taxon>Myomorpha</taxon>
        <taxon>Muroidea</taxon>
        <taxon>Cricetidae</taxon>
        <taxon>Arvicolinae</taxon>
        <taxon>Myodes</taxon>
    </lineage>
</organism>
<gene>
    <name evidence="1" type="ORF">U0070_020652</name>
</gene>